<sequence>MNIFLVLRDLRNTDAGKGKYYAVRISLRDESKETIGISAEQNEKNRTASRVNCDTVYELESAEKVVQNTLKFTSTVMKQSYCLYYNLKSVYQNYDAFAVNVINLKKMIQTPAGSKPQKSVQWSMKRFFDKDGGGSLANFSDGEELLLGVVGASSADNKSPSARSIFRLKLCVVIYIKCTLNGMFARRIRDSDAQS</sequence>
<keyword evidence="2" id="KW-1185">Reference proteome</keyword>
<proteinExistence type="predicted"/>
<dbReference type="AlphaFoldDB" id="A0A0M8ZT22"/>
<protein>
    <submittedName>
        <fullName evidence="1">Uncharacterized protein</fullName>
    </submittedName>
</protein>
<evidence type="ECO:0000313" key="1">
    <source>
        <dbReference type="EMBL" id="KOX70550.1"/>
    </source>
</evidence>
<dbReference type="Proteomes" id="UP000053105">
    <property type="component" value="Unassembled WGS sequence"/>
</dbReference>
<evidence type="ECO:0000313" key="2">
    <source>
        <dbReference type="Proteomes" id="UP000053105"/>
    </source>
</evidence>
<name>A0A0M8ZT22_9HYME</name>
<gene>
    <name evidence="1" type="ORF">WN51_02606</name>
</gene>
<reference evidence="1 2" key="1">
    <citation type="submission" date="2015-07" db="EMBL/GenBank/DDBJ databases">
        <title>The genome of Melipona quadrifasciata.</title>
        <authorList>
            <person name="Pan H."/>
            <person name="Kapheim K."/>
        </authorList>
    </citation>
    <scope>NUCLEOTIDE SEQUENCE [LARGE SCALE GENOMIC DNA]</scope>
    <source>
        <strain evidence="1">0111107301</strain>
        <tissue evidence="1">Whole body</tissue>
    </source>
</reference>
<accession>A0A0M8ZT22</accession>
<organism evidence="1 2">
    <name type="scientific">Melipona quadrifasciata</name>
    <dbReference type="NCBI Taxonomy" id="166423"/>
    <lineage>
        <taxon>Eukaryota</taxon>
        <taxon>Metazoa</taxon>
        <taxon>Ecdysozoa</taxon>
        <taxon>Arthropoda</taxon>
        <taxon>Hexapoda</taxon>
        <taxon>Insecta</taxon>
        <taxon>Pterygota</taxon>
        <taxon>Neoptera</taxon>
        <taxon>Endopterygota</taxon>
        <taxon>Hymenoptera</taxon>
        <taxon>Apocrita</taxon>
        <taxon>Aculeata</taxon>
        <taxon>Apoidea</taxon>
        <taxon>Anthophila</taxon>
        <taxon>Apidae</taxon>
        <taxon>Melipona</taxon>
    </lineage>
</organism>
<dbReference type="EMBL" id="KQ435859">
    <property type="protein sequence ID" value="KOX70550.1"/>
    <property type="molecule type" value="Genomic_DNA"/>
</dbReference>